<evidence type="ECO:0000256" key="2">
    <source>
        <dbReference type="ARBA" id="ARBA00093452"/>
    </source>
</evidence>
<dbReference type="Pfam" id="PF07258">
    <property type="entry name" value="COMM_domain"/>
    <property type="match status" value="1"/>
</dbReference>
<dbReference type="PANTHER" id="PTHR15666:SF1">
    <property type="entry name" value="COMM DOMAIN-CONTAINING PROTEIN 5"/>
    <property type="match status" value="1"/>
</dbReference>
<dbReference type="PROSITE" id="PS51269">
    <property type="entry name" value="COMM"/>
    <property type="match status" value="1"/>
</dbReference>
<dbReference type="EMBL" id="BGPR01000275">
    <property type="protein sequence ID" value="GBM09778.1"/>
    <property type="molecule type" value="Genomic_DNA"/>
</dbReference>
<evidence type="ECO:0000313" key="4">
    <source>
        <dbReference type="EMBL" id="GBM09778.1"/>
    </source>
</evidence>
<protein>
    <recommendedName>
        <fullName evidence="1">COMM domain-containing protein 5</fullName>
    </recommendedName>
</protein>
<comment type="similarity">
    <text evidence="2">Belongs to the COMM domain-containing protein 5 family.</text>
</comment>
<dbReference type="InterPro" id="IPR017920">
    <property type="entry name" value="COMM"/>
</dbReference>
<accession>A0A4Y2D1B4</accession>
<gene>
    <name evidence="4" type="primary">COMMD5</name>
    <name evidence="4" type="ORF">AVEN_101817_1</name>
</gene>
<dbReference type="AlphaFoldDB" id="A0A4Y2D1B4"/>
<organism evidence="4 5">
    <name type="scientific">Araneus ventricosus</name>
    <name type="common">Orbweaver spider</name>
    <name type="synonym">Epeira ventricosa</name>
    <dbReference type="NCBI Taxonomy" id="182803"/>
    <lineage>
        <taxon>Eukaryota</taxon>
        <taxon>Metazoa</taxon>
        <taxon>Ecdysozoa</taxon>
        <taxon>Arthropoda</taxon>
        <taxon>Chelicerata</taxon>
        <taxon>Arachnida</taxon>
        <taxon>Araneae</taxon>
        <taxon>Araneomorphae</taxon>
        <taxon>Entelegynae</taxon>
        <taxon>Araneoidea</taxon>
        <taxon>Araneidae</taxon>
        <taxon>Araneus</taxon>
    </lineage>
</organism>
<evidence type="ECO:0000313" key="5">
    <source>
        <dbReference type="Proteomes" id="UP000499080"/>
    </source>
</evidence>
<dbReference type="OrthoDB" id="203754at2759"/>
<dbReference type="PANTHER" id="PTHR15666">
    <property type="entry name" value="COMM DOMAIN CONTAINING PROTEIN 5"/>
    <property type="match status" value="1"/>
</dbReference>
<keyword evidence="5" id="KW-1185">Reference proteome</keyword>
<evidence type="ECO:0000259" key="3">
    <source>
        <dbReference type="PROSITE" id="PS51269"/>
    </source>
</evidence>
<feature type="domain" description="COMM" evidence="3">
    <location>
        <begin position="142"/>
        <end position="206"/>
    </location>
</feature>
<sequence>MALPTVAAGSERTLFLGPRIPNYVKSLGKNLNNIKKPVFRQMIKLALLDFEGRGVNPEMYLAVKKAAQDTCNVDVVYGALYTLLKCALSLPEASVKQDIFKEDLHELGIGEDYVEDLTNVVYGQRRTSIIANFNNIAPHLPKLKHFRWRIDVAISTSTLNRVLEPAIVMEVQLRDGRKETFEVHPSQFHRLRFAVATLLKEMENLEMKNILKN</sequence>
<name>A0A4Y2D1B4_ARAVE</name>
<dbReference type="Proteomes" id="UP000499080">
    <property type="component" value="Unassembled WGS sequence"/>
</dbReference>
<dbReference type="GO" id="GO:0005634">
    <property type="term" value="C:nucleus"/>
    <property type="evidence" value="ECO:0007669"/>
    <property type="project" value="TreeGrafter"/>
</dbReference>
<comment type="caution">
    <text evidence="4">The sequence shown here is derived from an EMBL/GenBank/DDBJ whole genome shotgun (WGS) entry which is preliminary data.</text>
</comment>
<dbReference type="InterPro" id="IPR037357">
    <property type="entry name" value="COMMD5"/>
</dbReference>
<evidence type="ECO:0000256" key="1">
    <source>
        <dbReference type="ARBA" id="ARBA00016556"/>
    </source>
</evidence>
<reference evidence="4 5" key="1">
    <citation type="journal article" date="2019" name="Sci. Rep.">
        <title>Orb-weaving spider Araneus ventricosus genome elucidates the spidroin gene catalogue.</title>
        <authorList>
            <person name="Kono N."/>
            <person name="Nakamura H."/>
            <person name="Ohtoshi R."/>
            <person name="Moran D.A.P."/>
            <person name="Shinohara A."/>
            <person name="Yoshida Y."/>
            <person name="Fujiwara M."/>
            <person name="Mori M."/>
            <person name="Tomita M."/>
            <person name="Arakawa K."/>
        </authorList>
    </citation>
    <scope>NUCLEOTIDE SEQUENCE [LARGE SCALE GENOMIC DNA]</scope>
</reference>
<proteinExistence type="inferred from homology"/>